<name>A0AAW9D116_BURTH</name>
<organism evidence="1 2">
    <name type="scientific">Burkholderia thailandensis</name>
    <dbReference type="NCBI Taxonomy" id="57975"/>
    <lineage>
        <taxon>Bacteria</taxon>
        <taxon>Pseudomonadati</taxon>
        <taxon>Pseudomonadota</taxon>
        <taxon>Betaproteobacteria</taxon>
        <taxon>Burkholderiales</taxon>
        <taxon>Burkholderiaceae</taxon>
        <taxon>Burkholderia</taxon>
        <taxon>pseudomallei group</taxon>
    </lineage>
</organism>
<sequence>MPQTPEGTRPRGRPHARVARGQAGFLSLARHVARTSSAPC</sequence>
<proteinExistence type="predicted"/>
<gene>
    <name evidence="1" type="ORF">C7S16_0144</name>
</gene>
<dbReference type="AlphaFoldDB" id="A0AAW9D116"/>
<reference evidence="1" key="1">
    <citation type="submission" date="2018-08" db="EMBL/GenBank/DDBJ databases">
        <title>Identification of Burkholderia cepacia strains that express a Burkholderia pseudomallei-like capsular polysaccharide.</title>
        <authorList>
            <person name="Burtnick M.N."/>
            <person name="Vongsouvath M."/>
            <person name="Newton P."/>
            <person name="Wuthiekanun V."/>
            <person name="Limmathurotsakul D."/>
            <person name="Brett P.J."/>
            <person name="Chantratita N."/>
            <person name="Dance D.A."/>
        </authorList>
    </citation>
    <scope>NUCLEOTIDE SEQUENCE</scope>
    <source>
        <strain evidence="1">SBXCC001</strain>
    </source>
</reference>
<accession>A0AAW9D116</accession>
<protein>
    <submittedName>
        <fullName evidence="1">Uncharacterized protein</fullName>
    </submittedName>
</protein>
<dbReference type="Proteomes" id="UP001272137">
    <property type="component" value="Unassembled WGS sequence"/>
</dbReference>
<evidence type="ECO:0000313" key="2">
    <source>
        <dbReference type="Proteomes" id="UP001272137"/>
    </source>
</evidence>
<comment type="caution">
    <text evidence="1">The sequence shown here is derived from an EMBL/GenBank/DDBJ whole genome shotgun (WGS) entry which is preliminary data.</text>
</comment>
<dbReference type="EMBL" id="QXCT01000002">
    <property type="protein sequence ID" value="MDW9256550.1"/>
    <property type="molecule type" value="Genomic_DNA"/>
</dbReference>
<evidence type="ECO:0000313" key="1">
    <source>
        <dbReference type="EMBL" id="MDW9256550.1"/>
    </source>
</evidence>